<feature type="domain" description="F-box" evidence="5">
    <location>
        <begin position="637"/>
        <end position="684"/>
    </location>
</feature>
<dbReference type="SUPFAM" id="SSF50978">
    <property type="entry name" value="WD40 repeat-like"/>
    <property type="match status" value="1"/>
</dbReference>
<dbReference type="InterPro" id="IPR001680">
    <property type="entry name" value="WD40_rpt"/>
</dbReference>
<organism evidence="6 7">
    <name type="scientific">Rhizoctonia solani</name>
    <dbReference type="NCBI Taxonomy" id="456999"/>
    <lineage>
        <taxon>Eukaryota</taxon>
        <taxon>Fungi</taxon>
        <taxon>Dikarya</taxon>
        <taxon>Basidiomycota</taxon>
        <taxon>Agaricomycotina</taxon>
        <taxon>Agaricomycetes</taxon>
        <taxon>Cantharellales</taxon>
        <taxon>Ceratobasidiaceae</taxon>
        <taxon>Rhizoctonia</taxon>
    </lineage>
</organism>
<name>A0A8H3HUM7_9AGAM</name>
<evidence type="ECO:0000256" key="3">
    <source>
        <dbReference type="PROSITE-ProRule" id="PRU00221"/>
    </source>
</evidence>
<feature type="region of interest" description="Disordered" evidence="4">
    <location>
        <begin position="1112"/>
        <end position="1267"/>
    </location>
</feature>
<dbReference type="Pfam" id="PF25178">
    <property type="entry name" value="Beta-prop_WDR41"/>
    <property type="match status" value="1"/>
</dbReference>
<dbReference type="SMART" id="SM00320">
    <property type="entry name" value="WD40"/>
    <property type="match status" value="7"/>
</dbReference>
<dbReference type="PROSITE" id="PS50294">
    <property type="entry name" value="WD_REPEATS_REGION"/>
    <property type="match status" value="4"/>
</dbReference>
<dbReference type="Gene3D" id="1.20.1280.50">
    <property type="match status" value="1"/>
</dbReference>
<dbReference type="AlphaFoldDB" id="A0A8H3HUM7"/>
<dbReference type="SUPFAM" id="SSF81383">
    <property type="entry name" value="F-box domain"/>
    <property type="match status" value="1"/>
</dbReference>
<feature type="compositionally biased region" description="Acidic residues" evidence="4">
    <location>
        <begin position="1116"/>
        <end position="1176"/>
    </location>
</feature>
<dbReference type="InterPro" id="IPR015943">
    <property type="entry name" value="WD40/YVTN_repeat-like_dom_sf"/>
</dbReference>
<dbReference type="PROSITE" id="PS50082">
    <property type="entry name" value="WD_REPEATS_2"/>
    <property type="match status" value="6"/>
</dbReference>
<dbReference type="GO" id="GO:0043130">
    <property type="term" value="F:ubiquitin binding"/>
    <property type="evidence" value="ECO:0007669"/>
    <property type="project" value="TreeGrafter"/>
</dbReference>
<feature type="repeat" description="WD" evidence="3">
    <location>
        <begin position="920"/>
        <end position="959"/>
    </location>
</feature>
<dbReference type="EMBL" id="CAJMWT010009120">
    <property type="protein sequence ID" value="CAE6537004.1"/>
    <property type="molecule type" value="Genomic_DNA"/>
</dbReference>
<dbReference type="InterPro" id="IPR020472">
    <property type="entry name" value="WD40_PAC1"/>
</dbReference>
<comment type="caution">
    <text evidence="6">The sequence shown here is derived from an EMBL/GenBank/DDBJ whole genome shotgun (WGS) entry which is preliminary data.</text>
</comment>
<evidence type="ECO:0000313" key="6">
    <source>
        <dbReference type="EMBL" id="CAE6537004.1"/>
    </source>
</evidence>
<dbReference type="PANTHER" id="PTHR19849">
    <property type="entry name" value="PHOSPHOLIPASE A-2-ACTIVATING PROTEIN"/>
    <property type="match status" value="1"/>
</dbReference>
<gene>
    <name evidence="6" type="ORF">RDB_LOCUS188288</name>
</gene>
<dbReference type="GO" id="GO:0005737">
    <property type="term" value="C:cytoplasm"/>
    <property type="evidence" value="ECO:0007669"/>
    <property type="project" value="TreeGrafter"/>
</dbReference>
<dbReference type="GO" id="GO:0005634">
    <property type="term" value="C:nucleus"/>
    <property type="evidence" value="ECO:0007669"/>
    <property type="project" value="TreeGrafter"/>
</dbReference>
<proteinExistence type="predicted"/>
<reference evidence="6" key="1">
    <citation type="submission" date="2021-01" db="EMBL/GenBank/DDBJ databases">
        <authorList>
            <person name="Kaushik A."/>
        </authorList>
    </citation>
    <scope>NUCLEOTIDE SEQUENCE</scope>
    <source>
        <strain evidence="6">AG2-2IIIB</strain>
    </source>
</reference>
<dbReference type="Gene3D" id="2.130.10.10">
    <property type="entry name" value="YVTN repeat-like/Quinoprotein amine dehydrogenase"/>
    <property type="match status" value="1"/>
</dbReference>
<dbReference type="GO" id="GO:0010992">
    <property type="term" value="P:ubiquitin recycling"/>
    <property type="evidence" value="ECO:0007669"/>
    <property type="project" value="TreeGrafter"/>
</dbReference>
<evidence type="ECO:0000313" key="7">
    <source>
        <dbReference type="Proteomes" id="UP000663843"/>
    </source>
</evidence>
<dbReference type="SMART" id="SM00256">
    <property type="entry name" value="FBOX"/>
    <property type="match status" value="1"/>
</dbReference>
<sequence length="1267" mass="139760">MYSLFETLDLGDRKHAMATGTRYPEYPRCIFVRPHRSLTATNSLAKHIGKYLGALYGVNPTDIERRTRGLELDVWGKMQQMTDMEGLDTINGYSLMPDTETPRRDATYIKYTSKWDRSAGGRPKQVASGAVAFGRVEYFLILEGDFILELLGLEEGDIDADDQDQFPETIALAVISPIPSFKRLNDCNLITYDLVGGKLGTTELVDVQELDCLVGRVRDLGGRWFIVDPPSSTYRKLRWPPHPLDLIQLSLLLSPPPPTSHTADRETLKTMTYGMYNPETYEEVLRTFGISRSRPIDLRSRVATGFSGNGQNPAPGRIDLPTTCYNANPHETLAVVIPATHTTTDAALKARSCTIPVPTSIPLTGLSLRLPGPPYVWSIDGPKMQSLLPQLQLVLAPIRHTMVVTTTTTTTTYQPISFPALPPAPSSPKDPKLYPLLHAPVPSHVSQFPLMFPNGARAIFNDLSFEPDVEAKRSMRQDRVPLAKGKGKARKDVIHLAEAVNRYRLGRQKRVYESDNDMEGVEMAHQTISQAPSMPDLSAMGIINSPPPCKKALARCSSLATPFALWLSLLNSDSTSATPPLQPDLTLTTLLTLPQLVSHFSALPPNLQSHVLLQVLRQSTLPVLRNVHSVLTPALARDFLTLLPPELTAQILSHLPPSALFAAARVSRAWRQLMDQDMTLWRALLRATRTWFGGSSELAYMTRTLAIRERNPDLFLGRPQPHPFKLLYRRREQTRRNWLYNQPRRLTFPAHGSSVVTCLLFSRNRIISASDDHQIHVYSPTTGELLLRLEGHEGGVWALAVSPNSPSAPHATDCLVSGSTDRTVRIWDLSSGKCTHVFGGHTSTVRCLAIVKPMWIDVNGRKEKWPKRTLIVTGSRDHTLRVWKLPRHGDPEYRCVGADGEDVDPAEDDANRNPYHVRLLSGHTHAVRALAAHGRTLISGSYDTTVRVWDIVTGECKWTLDGHSQKVYSVVLDPQRNQAMSGSMDGTVRIWSLATGQALHTLTGHSSLVGLLGLSPTHLVSAAADSTLRIWDPASGALQHTLSAHTGAITCFQHDEFKVLSGSDGTLKMWDVREGSVVRDLLTGITGVWQVVFEGRWCVAASNRQEQTYLDVWDFGGDDPDNELEAEEGDWMEASESESEPEDGDDDIDVVDEGGDLELGDEDEEEDMDEDGDDVQDPTRYRQSGSSLQHRAPGYTTQRRFGTLGAGTLPTSSGTRNGIGLGMLGISMAGNAGSSTAPPLPLPDQTPTRPRINRGPRASGSTSSRPY</sequence>
<keyword evidence="2" id="KW-0677">Repeat</keyword>
<dbReference type="InterPro" id="IPR001810">
    <property type="entry name" value="F-box_dom"/>
</dbReference>
<evidence type="ECO:0000256" key="4">
    <source>
        <dbReference type="SAM" id="MobiDB-lite"/>
    </source>
</evidence>
<feature type="repeat" description="WD" evidence="3">
    <location>
        <begin position="789"/>
        <end position="837"/>
    </location>
</feature>
<feature type="repeat" description="WD" evidence="3">
    <location>
        <begin position="1042"/>
        <end position="1080"/>
    </location>
</feature>
<dbReference type="InterPro" id="IPR036322">
    <property type="entry name" value="WD40_repeat_dom_sf"/>
</dbReference>
<feature type="repeat" description="WD" evidence="3">
    <location>
        <begin position="960"/>
        <end position="1001"/>
    </location>
</feature>
<dbReference type="GO" id="GO:0043161">
    <property type="term" value="P:proteasome-mediated ubiquitin-dependent protein catabolic process"/>
    <property type="evidence" value="ECO:0007669"/>
    <property type="project" value="TreeGrafter"/>
</dbReference>
<dbReference type="Pfam" id="PF00400">
    <property type="entry name" value="WD40"/>
    <property type="match status" value="4"/>
</dbReference>
<feature type="compositionally biased region" description="Polar residues" evidence="4">
    <location>
        <begin position="1181"/>
        <end position="1200"/>
    </location>
</feature>
<evidence type="ECO:0000256" key="2">
    <source>
        <dbReference type="ARBA" id="ARBA00022737"/>
    </source>
</evidence>
<dbReference type="PANTHER" id="PTHR19849:SF1">
    <property type="entry name" value="F-BOX_WD REPEAT-CONTAINING PROTEIN 7"/>
    <property type="match status" value="1"/>
</dbReference>
<feature type="repeat" description="WD" evidence="3">
    <location>
        <begin position="866"/>
        <end position="885"/>
    </location>
</feature>
<accession>A0A8H3HUM7</accession>
<dbReference type="InterPro" id="IPR036047">
    <property type="entry name" value="F-box-like_dom_sf"/>
</dbReference>
<feature type="repeat" description="WD" evidence="3">
    <location>
        <begin position="1002"/>
        <end position="1041"/>
    </location>
</feature>
<dbReference type="PRINTS" id="PR00320">
    <property type="entry name" value="GPROTEINBRPT"/>
</dbReference>
<keyword evidence="1 3" id="KW-0853">WD repeat</keyword>
<evidence type="ECO:0000256" key="1">
    <source>
        <dbReference type="ARBA" id="ARBA00022574"/>
    </source>
</evidence>
<dbReference type="CDD" id="cd00200">
    <property type="entry name" value="WD40"/>
    <property type="match status" value="1"/>
</dbReference>
<dbReference type="PROSITE" id="PS00678">
    <property type="entry name" value="WD_REPEATS_1"/>
    <property type="match status" value="2"/>
</dbReference>
<dbReference type="PROSITE" id="PS50181">
    <property type="entry name" value="FBOX"/>
    <property type="match status" value="1"/>
</dbReference>
<protein>
    <recommendedName>
        <fullName evidence="5">F-box domain-containing protein</fullName>
    </recommendedName>
</protein>
<evidence type="ECO:0000259" key="5">
    <source>
        <dbReference type="PROSITE" id="PS50181"/>
    </source>
</evidence>
<dbReference type="Pfam" id="PF12937">
    <property type="entry name" value="F-box-like"/>
    <property type="match status" value="1"/>
</dbReference>
<dbReference type="InterPro" id="IPR019775">
    <property type="entry name" value="WD40_repeat_CS"/>
</dbReference>
<dbReference type="InterPro" id="IPR040102">
    <property type="entry name" value="WDR41"/>
</dbReference>
<dbReference type="Proteomes" id="UP000663843">
    <property type="component" value="Unassembled WGS sequence"/>
</dbReference>